<organism evidence="1">
    <name type="scientific">Chromera velia CCMP2878</name>
    <dbReference type="NCBI Taxonomy" id="1169474"/>
    <lineage>
        <taxon>Eukaryota</taxon>
        <taxon>Sar</taxon>
        <taxon>Alveolata</taxon>
        <taxon>Colpodellida</taxon>
        <taxon>Chromeraceae</taxon>
        <taxon>Chromera</taxon>
    </lineage>
</organism>
<sequence>MTEKRSLILLSPSDKSARRAVRFFNQRGLSSTAGGSRCSLACATVLKYSLDRPVDVRRSLEKLAPAAQDRHLVLAFECGKTCDDMLTEHGSTRESLLRLGASLKSMKSDESGTPLIDSFEVLIVPTVRASSKVWEETKRQEDLRQKL</sequence>
<dbReference type="AlphaFoldDB" id="A0A0G4I0J4"/>
<protein>
    <submittedName>
        <fullName evidence="1">Uncharacterized protein</fullName>
    </submittedName>
</protein>
<evidence type="ECO:0000313" key="1">
    <source>
        <dbReference type="EMBL" id="CEM50320.1"/>
    </source>
</evidence>
<proteinExistence type="predicted"/>
<gene>
    <name evidence="1" type="ORF">Cvel_34361</name>
</gene>
<dbReference type="VEuPathDB" id="CryptoDB:Cvel_34361"/>
<name>A0A0G4I0J4_9ALVE</name>
<accession>A0A0G4I0J4</accession>
<reference evidence="1" key="1">
    <citation type="submission" date="2014-11" db="EMBL/GenBank/DDBJ databases">
        <authorList>
            <person name="Otto D Thomas"/>
            <person name="Naeem Raeece"/>
        </authorList>
    </citation>
    <scope>NUCLEOTIDE SEQUENCE</scope>
</reference>
<dbReference type="EMBL" id="CDMZ01004628">
    <property type="protein sequence ID" value="CEM50320.1"/>
    <property type="molecule type" value="Genomic_DNA"/>
</dbReference>